<keyword evidence="3 7" id="KW-1133">Transmembrane helix</keyword>
<sequence>MAASLPVESSIWWSLVLIIAACRFISRGIARNGKYQADDVAIAVALCFYTAFIVTINLVARSDSNLLPPGFDVSSLTESDRQDRIYGSKLILLLENCQNATIWLTKVAILVLYLRLTTLRWQHNAIRALLAVVVLLYFVMTSLYLGVWCRPFSQYWAIPPNSSQCNAATNHLITNATFNLVTDLIMLGVTAPLFWGMHLPWRKKIPLVGVFSLGIFVVLAAILNKVYSFTQPFGTKWPFWYVRESSTALLVADLPFVWGLWRRICGFKTSVADSESITRRATIIDAATGGGMGGSDESRRKHSNTHHNPMEFITAWPLHNHDDSDEKEDGDLECEFRRLGARHLSLSEFLCEDGGTGRDRDRRRSRGRRQTFHTTARGDEEKCDPIMMRPPPPPPSLGAADAVLIQHTPPRDLVRRSGSGSPPPPSHEIRSQRSSSSSSSSSTSPPQPPPAPSSLPSSMADSCLSANSFV</sequence>
<evidence type="ECO:0000256" key="4">
    <source>
        <dbReference type="ARBA" id="ARBA00023136"/>
    </source>
</evidence>
<feature type="domain" description="Rhodopsin" evidence="8">
    <location>
        <begin position="23"/>
        <end position="258"/>
    </location>
</feature>
<dbReference type="Pfam" id="PF20684">
    <property type="entry name" value="Fung_rhodopsin"/>
    <property type="match status" value="1"/>
</dbReference>
<evidence type="ECO:0000256" key="1">
    <source>
        <dbReference type="ARBA" id="ARBA00004141"/>
    </source>
</evidence>
<keyword evidence="10" id="KW-1185">Reference proteome</keyword>
<evidence type="ECO:0000256" key="2">
    <source>
        <dbReference type="ARBA" id="ARBA00022692"/>
    </source>
</evidence>
<dbReference type="PANTHER" id="PTHR33048">
    <property type="entry name" value="PTH11-LIKE INTEGRAL MEMBRANE PROTEIN (AFU_ORTHOLOGUE AFUA_5G11245)"/>
    <property type="match status" value="1"/>
</dbReference>
<comment type="subcellular location">
    <subcellularLocation>
        <location evidence="1">Membrane</location>
        <topology evidence="1">Multi-pass membrane protein</topology>
    </subcellularLocation>
</comment>
<evidence type="ECO:0000256" key="6">
    <source>
        <dbReference type="SAM" id="MobiDB-lite"/>
    </source>
</evidence>
<dbReference type="STRING" id="692275.N1QGC9"/>
<dbReference type="HOGENOM" id="CLU_581610_0_0_1"/>
<feature type="transmembrane region" description="Helical" evidence="7">
    <location>
        <begin position="176"/>
        <end position="195"/>
    </location>
</feature>
<dbReference type="GO" id="GO:0016020">
    <property type="term" value="C:membrane"/>
    <property type="evidence" value="ECO:0007669"/>
    <property type="project" value="UniProtKB-SubCell"/>
</dbReference>
<dbReference type="InterPro" id="IPR052337">
    <property type="entry name" value="SAT4-like"/>
</dbReference>
<dbReference type="OMA" id="ANAFICM"/>
<dbReference type="InterPro" id="IPR049326">
    <property type="entry name" value="Rhodopsin_dom_fungi"/>
</dbReference>
<protein>
    <recommendedName>
        <fullName evidence="8">Rhodopsin domain-containing protein</fullName>
    </recommendedName>
</protein>
<name>N1QGC9_SPHMS</name>
<evidence type="ECO:0000256" key="3">
    <source>
        <dbReference type="ARBA" id="ARBA00022989"/>
    </source>
</evidence>
<keyword evidence="2 7" id="KW-0812">Transmembrane</keyword>
<feature type="transmembrane region" description="Helical" evidence="7">
    <location>
        <begin position="12"/>
        <end position="30"/>
    </location>
</feature>
<proteinExistence type="inferred from homology"/>
<feature type="transmembrane region" description="Helical" evidence="7">
    <location>
        <begin position="42"/>
        <end position="60"/>
    </location>
</feature>
<feature type="transmembrane region" description="Helical" evidence="7">
    <location>
        <begin position="239"/>
        <end position="261"/>
    </location>
</feature>
<dbReference type="EMBL" id="KB456260">
    <property type="protein sequence ID" value="EMF16241.1"/>
    <property type="molecule type" value="Genomic_DNA"/>
</dbReference>
<organism evidence="9 10">
    <name type="scientific">Sphaerulina musiva (strain SO2202)</name>
    <name type="common">Poplar stem canker fungus</name>
    <name type="synonym">Septoria musiva</name>
    <dbReference type="NCBI Taxonomy" id="692275"/>
    <lineage>
        <taxon>Eukaryota</taxon>
        <taxon>Fungi</taxon>
        <taxon>Dikarya</taxon>
        <taxon>Ascomycota</taxon>
        <taxon>Pezizomycotina</taxon>
        <taxon>Dothideomycetes</taxon>
        <taxon>Dothideomycetidae</taxon>
        <taxon>Mycosphaerellales</taxon>
        <taxon>Mycosphaerellaceae</taxon>
        <taxon>Sphaerulina</taxon>
    </lineage>
</organism>
<keyword evidence="4 7" id="KW-0472">Membrane</keyword>
<dbReference type="AlphaFoldDB" id="N1QGC9"/>
<dbReference type="RefSeq" id="XP_016764362.1">
    <property type="nucleotide sequence ID" value="XM_016910100.1"/>
</dbReference>
<evidence type="ECO:0000256" key="5">
    <source>
        <dbReference type="ARBA" id="ARBA00038359"/>
    </source>
</evidence>
<dbReference type="Proteomes" id="UP000016931">
    <property type="component" value="Unassembled WGS sequence"/>
</dbReference>
<accession>N1QGC9</accession>
<evidence type="ECO:0000313" key="9">
    <source>
        <dbReference type="EMBL" id="EMF16241.1"/>
    </source>
</evidence>
<feature type="transmembrane region" description="Helical" evidence="7">
    <location>
        <begin position="207"/>
        <end position="227"/>
    </location>
</feature>
<feature type="transmembrane region" description="Helical" evidence="7">
    <location>
        <begin position="100"/>
        <end position="116"/>
    </location>
</feature>
<gene>
    <name evidence="9" type="ORF">SEPMUDRAFT_75177</name>
</gene>
<dbReference type="GeneID" id="27907237"/>
<feature type="region of interest" description="Disordered" evidence="6">
    <location>
        <begin position="351"/>
        <end position="470"/>
    </location>
</feature>
<dbReference type="PANTHER" id="PTHR33048:SF47">
    <property type="entry name" value="INTEGRAL MEMBRANE PROTEIN-RELATED"/>
    <property type="match status" value="1"/>
</dbReference>
<dbReference type="OrthoDB" id="3903189at2759"/>
<evidence type="ECO:0000313" key="10">
    <source>
        <dbReference type="Proteomes" id="UP000016931"/>
    </source>
</evidence>
<feature type="compositionally biased region" description="Low complexity" evidence="6">
    <location>
        <begin position="434"/>
        <end position="444"/>
    </location>
</feature>
<comment type="similarity">
    <text evidence="5">Belongs to the SAT4 family.</text>
</comment>
<reference evidence="9 10" key="1">
    <citation type="journal article" date="2012" name="PLoS Pathog.">
        <title>Diverse lifestyles and strategies of plant pathogenesis encoded in the genomes of eighteen Dothideomycetes fungi.</title>
        <authorList>
            <person name="Ohm R.A."/>
            <person name="Feau N."/>
            <person name="Henrissat B."/>
            <person name="Schoch C.L."/>
            <person name="Horwitz B.A."/>
            <person name="Barry K.W."/>
            <person name="Condon B.J."/>
            <person name="Copeland A.C."/>
            <person name="Dhillon B."/>
            <person name="Glaser F."/>
            <person name="Hesse C.N."/>
            <person name="Kosti I."/>
            <person name="LaButti K."/>
            <person name="Lindquist E.A."/>
            <person name="Lucas S."/>
            <person name="Salamov A.A."/>
            <person name="Bradshaw R.E."/>
            <person name="Ciuffetti L."/>
            <person name="Hamelin R.C."/>
            <person name="Kema G.H.J."/>
            <person name="Lawrence C."/>
            <person name="Scott J.A."/>
            <person name="Spatafora J.W."/>
            <person name="Turgeon B.G."/>
            <person name="de Wit P.J.G.M."/>
            <person name="Zhong S."/>
            <person name="Goodwin S.B."/>
            <person name="Grigoriev I.V."/>
        </authorList>
    </citation>
    <scope>NUCLEOTIDE SEQUENCE [LARGE SCALE GENOMIC DNA]</scope>
    <source>
        <strain evidence="9 10">SO2202</strain>
    </source>
</reference>
<evidence type="ECO:0000259" key="8">
    <source>
        <dbReference type="Pfam" id="PF20684"/>
    </source>
</evidence>
<evidence type="ECO:0000256" key="7">
    <source>
        <dbReference type="SAM" id="Phobius"/>
    </source>
</evidence>
<feature type="transmembrane region" description="Helical" evidence="7">
    <location>
        <begin position="128"/>
        <end position="147"/>
    </location>
</feature>
<dbReference type="eggNOG" id="ENOG502SJ6K">
    <property type="taxonomic scope" value="Eukaryota"/>
</dbReference>